<dbReference type="SUPFAM" id="SSF58113">
    <property type="entry name" value="Apolipoprotein A-I"/>
    <property type="match status" value="1"/>
</dbReference>
<dbReference type="Pfam" id="PF25769">
    <property type="entry name" value="PLK4_bind_CEP152"/>
    <property type="match status" value="1"/>
</dbReference>
<dbReference type="InterPro" id="IPR057664">
    <property type="entry name" value="CEP152_PLK4_bind"/>
</dbReference>
<feature type="coiled-coil region" evidence="1">
    <location>
        <begin position="616"/>
        <end position="734"/>
    </location>
</feature>
<accession>A0AAD9BRA2</accession>
<feature type="coiled-coil region" evidence="1">
    <location>
        <begin position="953"/>
        <end position="987"/>
    </location>
</feature>
<organism evidence="4 5">
    <name type="scientific">Dissostichus eleginoides</name>
    <name type="common">Patagonian toothfish</name>
    <name type="synonym">Dissostichus amissus</name>
    <dbReference type="NCBI Taxonomy" id="100907"/>
    <lineage>
        <taxon>Eukaryota</taxon>
        <taxon>Metazoa</taxon>
        <taxon>Chordata</taxon>
        <taxon>Craniata</taxon>
        <taxon>Vertebrata</taxon>
        <taxon>Euteleostomi</taxon>
        <taxon>Actinopterygii</taxon>
        <taxon>Neopterygii</taxon>
        <taxon>Teleostei</taxon>
        <taxon>Neoteleostei</taxon>
        <taxon>Acanthomorphata</taxon>
        <taxon>Eupercaria</taxon>
        <taxon>Perciformes</taxon>
        <taxon>Notothenioidei</taxon>
        <taxon>Nototheniidae</taxon>
        <taxon>Dissostichus</taxon>
    </lineage>
</organism>
<keyword evidence="5" id="KW-1185">Reference proteome</keyword>
<dbReference type="EMBL" id="JASDAP010000018">
    <property type="protein sequence ID" value="KAK1888026.1"/>
    <property type="molecule type" value="Genomic_DNA"/>
</dbReference>
<evidence type="ECO:0000256" key="1">
    <source>
        <dbReference type="SAM" id="Coils"/>
    </source>
</evidence>
<dbReference type="Proteomes" id="UP001228049">
    <property type="component" value="Unassembled WGS sequence"/>
</dbReference>
<keyword evidence="1" id="KW-0175">Coiled coil</keyword>
<sequence length="1429" mass="166139">MSIDFDSAALQTQHDEEEEYDQEDYAREQELHKLLTDLPDDMLEDSIDSSSPELEYTTCTNKNTAHSPLGPNKGQLSHEQNCEPDYDQRSQDEYTYQDGAVQINGHHPQTQPQPQTWNQDHQFTQGDYTYTSIGTEKSTNDFSADEYESKPYPPSTNNPVVFNGEAGRRDDQHYGVHNGINHFPSGALDRVDHHTASYNPHHPAHQPKRFNTQAVHQEGQFEHLQREFLDSAQQTADREQLAQVQILNKAQQRQIEDLERKLEDSRRNMRYIEHQFAIAKDEKDGLAVSLTESGQLVEEAKEREVQMLNTFRAMEQQVKVLTERDQENTRKQRVAEAALDSMKQQMLELCRSDTLSKTRQQHDRDLTVMKEQHEAALLTLQQKLESTAQVLNEQIDVDQRLREHVKQLERQREEEQLERARVVNALTQRLEESQQQCAKLLQTGSVQEMSQIQIKLQQAQSTKALSENMNTVLQEDLAELKEQIMIYESAVKHGVIALEQSSDWDNQLSDSCVDLGLKKANRKNGLLYSTALAHLSDSKLPKDEAVRLLRGEMQRCLGSLKGKRQKISQLQEELHLCQGRVGELQNQLEEAKLCSSVRENSQMKHLDLTGESQKEFVRLQEDKLHLKQQVEVLEIKNTELKQSEEKVRTANLELCTKMREMIQELDQEKHEAAQRDERVHQQYRDDVVDRVRTELLLEHDAQVEQLVAQHQQQLQQLQTQLSEANDKMLAVQECYISVCKEKDVLEKEEALIRENELKMRETSAVEKLRAELEAQHEASKKQLKALWSKEKETEIQEQVDSQVALAKAAWEEELQKMEKAWVERLEEARREEHKETAEASCQAETEASGVRITAEELDSRLSTQRQQLLLEAERGKRKAVEEARKQAQRELHEKHLDDMASQVEGAVTRAYNRWIEDLTSLPEYRAALQTEMEKWEVLQEKRTGQQVSQAEEKWNKKHKNQLEEQRLEELQEEVAVLQSQVEQGRREHAALLKAELAAARAAWSRDKQQEISVTLARSEQAYQRKLEQAVQQARGEAALHREELLLQVEAKLQQTVRAREEEWKCRHAEEEQVQRQQTRDELMTELQMALSEVQAQLLRDPRTNQPHTEDPRRSSGDTSELTVTHIIQTACRDVVNRAVSQAKKQWTKISEERLSLVLKETQEHHEREIDQMQSSLSQRKEPARCRKECAETLGKLQKKNQELQRHLEKACRQLQHSVREHNSAMQHLKDEHESSLKTIKEEHLQQLEEVKRAKESSGTSDHQQNTQGLEEMKQQYVTTVEKIRGDMLHYLQESRERAAEMIRMEVQRERQDTARKMRRYYLTCLQELLEDGGKNTGAEKKIMNAASKLAAMAKVLETPVRIKSSKNYSLQSRNAGFSKNRRLSLSSLTSGQRRDRTGKRLQSRNKSPHRGRNLRVTKTFLPLRRRQRQ</sequence>
<feature type="coiled-coil region" evidence="1">
    <location>
        <begin position="1186"/>
        <end position="1256"/>
    </location>
</feature>
<dbReference type="Pfam" id="PF25770">
    <property type="entry name" value="CC_CEP63-bind_CEP152"/>
    <property type="match status" value="1"/>
</dbReference>
<feature type="compositionally biased region" description="Acidic residues" evidence="2">
    <location>
        <begin position="38"/>
        <end position="47"/>
    </location>
</feature>
<name>A0AAD9BRA2_DISEL</name>
<evidence type="ECO:0000313" key="4">
    <source>
        <dbReference type="EMBL" id="KAK1888026.1"/>
    </source>
</evidence>
<feature type="coiled-coil region" evidence="1">
    <location>
        <begin position="391"/>
        <end position="490"/>
    </location>
</feature>
<protein>
    <submittedName>
        <fullName evidence="4">Centrosomal protein of 152 kDa</fullName>
    </submittedName>
</protein>
<feature type="region of interest" description="Disordered" evidence="2">
    <location>
        <begin position="1386"/>
        <end position="1429"/>
    </location>
</feature>
<feature type="region of interest" description="Disordered" evidence="2">
    <location>
        <begin position="131"/>
        <end position="159"/>
    </location>
</feature>
<feature type="region of interest" description="Disordered" evidence="2">
    <location>
        <begin position="1097"/>
        <end position="1120"/>
    </location>
</feature>
<feature type="coiled-coil region" evidence="1">
    <location>
        <begin position="241"/>
        <end position="317"/>
    </location>
</feature>
<feature type="domain" description="CEP152 CEP63 binding coiled coil" evidence="3">
    <location>
        <begin position="1269"/>
        <end position="1319"/>
    </location>
</feature>
<evidence type="ECO:0000259" key="3">
    <source>
        <dbReference type="Pfam" id="PF25770"/>
    </source>
</evidence>
<evidence type="ECO:0000313" key="5">
    <source>
        <dbReference type="Proteomes" id="UP001228049"/>
    </source>
</evidence>
<comment type="caution">
    <text evidence="4">The sequence shown here is derived from an EMBL/GenBank/DDBJ whole genome shotgun (WGS) entry which is preliminary data.</text>
</comment>
<dbReference type="PANTHER" id="PTHR10337">
    <property type="entry name" value="SHC TRANSFORMING PROTEIN"/>
    <property type="match status" value="1"/>
</dbReference>
<feature type="compositionally biased region" description="Polar residues" evidence="2">
    <location>
        <begin position="131"/>
        <end position="142"/>
    </location>
</feature>
<dbReference type="GO" id="GO:0007099">
    <property type="term" value="P:centriole replication"/>
    <property type="evidence" value="ECO:0007669"/>
    <property type="project" value="TreeGrafter"/>
</dbReference>
<dbReference type="InterPro" id="IPR057659">
    <property type="entry name" value="CEP152_CC"/>
</dbReference>
<dbReference type="GO" id="GO:0005813">
    <property type="term" value="C:centrosome"/>
    <property type="evidence" value="ECO:0007669"/>
    <property type="project" value="TreeGrafter"/>
</dbReference>
<reference evidence="4" key="1">
    <citation type="submission" date="2023-04" db="EMBL/GenBank/DDBJ databases">
        <title>Chromosome-level genome of Chaenocephalus aceratus.</title>
        <authorList>
            <person name="Park H."/>
        </authorList>
    </citation>
    <scope>NUCLEOTIDE SEQUENCE</scope>
    <source>
        <strain evidence="4">DE</strain>
        <tissue evidence="4">Muscle</tissue>
    </source>
</reference>
<feature type="coiled-coil region" evidence="1">
    <location>
        <begin position="870"/>
        <end position="897"/>
    </location>
</feature>
<proteinExistence type="predicted"/>
<feature type="coiled-coil region" evidence="1">
    <location>
        <begin position="560"/>
        <end position="587"/>
    </location>
</feature>
<dbReference type="InterPro" id="IPR051235">
    <property type="entry name" value="CEP152/SHC-Transforming"/>
</dbReference>
<feature type="compositionally biased region" description="Basic residues" evidence="2">
    <location>
        <begin position="1396"/>
        <end position="1415"/>
    </location>
</feature>
<dbReference type="PANTHER" id="PTHR10337:SF6">
    <property type="entry name" value="CENTROSOMAL PROTEIN OF 152 KDA"/>
    <property type="match status" value="1"/>
</dbReference>
<gene>
    <name evidence="4" type="ORF">KUDE01_028811</name>
</gene>
<feature type="compositionally biased region" description="Polar residues" evidence="2">
    <location>
        <begin position="48"/>
        <end position="66"/>
    </location>
</feature>
<evidence type="ECO:0000256" key="2">
    <source>
        <dbReference type="SAM" id="MobiDB-lite"/>
    </source>
</evidence>
<feature type="coiled-coil region" evidence="1">
    <location>
        <begin position="811"/>
        <end position="842"/>
    </location>
</feature>
<feature type="compositionally biased region" description="Basic and acidic residues" evidence="2">
    <location>
        <begin position="1099"/>
        <end position="1115"/>
    </location>
</feature>
<feature type="compositionally biased region" description="Basic and acidic residues" evidence="2">
    <location>
        <begin position="24"/>
        <end position="35"/>
    </location>
</feature>
<feature type="region of interest" description="Disordered" evidence="2">
    <location>
        <begin position="1"/>
        <end position="88"/>
    </location>
</feature>